<proteinExistence type="predicted"/>
<evidence type="ECO:0000313" key="3">
    <source>
        <dbReference type="Proteomes" id="UP000092024"/>
    </source>
</evidence>
<feature type="transmembrane region" description="Helical" evidence="1">
    <location>
        <begin position="198"/>
        <end position="215"/>
    </location>
</feature>
<dbReference type="EMBL" id="LYPA01000067">
    <property type="protein sequence ID" value="OBR64057.1"/>
    <property type="molecule type" value="Genomic_DNA"/>
</dbReference>
<sequence>MSAPLSAVPFSLRRGEGAAALLIWNLRLLAGPLWLLSFLIVIVLSLFCNPSLMGAVDAAYWGERFVALLSLLLLPPLALLEAGGIGEGLLSKKQRHETVFVCRWLISAAWLAVLTALFYGGAALMGADFELPLIPGVFMTGLALGSVALLAAILLGGLSGGYIVVFAWYLLDWMTKGKWTGQLYLFSMSDGTWNTDKLWLLVLALLCLAVSAWLLPRLIKKRAF</sequence>
<feature type="transmembrane region" description="Helical" evidence="1">
    <location>
        <begin position="137"/>
        <end position="170"/>
    </location>
</feature>
<evidence type="ECO:0000313" key="2">
    <source>
        <dbReference type="EMBL" id="OBR64057.1"/>
    </source>
</evidence>
<reference evidence="2 3" key="1">
    <citation type="submission" date="2016-05" db="EMBL/GenBank/DDBJ databases">
        <title>Paenibacillus oryzae. sp. nov., isolated from the rice root.</title>
        <authorList>
            <person name="Zhang J."/>
            <person name="Zhang X."/>
        </authorList>
    </citation>
    <scope>NUCLEOTIDE SEQUENCE [LARGE SCALE GENOMIC DNA]</scope>
    <source>
        <strain evidence="2 3">1DrF-4</strain>
    </source>
</reference>
<feature type="transmembrane region" description="Helical" evidence="1">
    <location>
        <begin position="65"/>
        <end position="84"/>
    </location>
</feature>
<keyword evidence="1" id="KW-0812">Transmembrane</keyword>
<gene>
    <name evidence="2" type="ORF">A7K91_20410</name>
</gene>
<organism evidence="2 3">
    <name type="scientific">Paenibacillus oryzae</name>
    <dbReference type="NCBI Taxonomy" id="1844972"/>
    <lineage>
        <taxon>Bacteria</taxon>
        <taxon>Bacillati</taxon>
        <taxon>Bacillota</taxon>
        <taxon>Bacilli</taxon>
        <taxon>Bacillales</taxon>
        <taxon>Paenibacillaceae</taxon>
        <taxon>Paenibacillus</taxon>
    </lineage>
</organism>
<keyword evidence="1" id="KW-1133">Transmembrane helix</keyword>
<evidence type="ECO:0000256" key="1">
    <source>
        <dbReference type="SAM" id="Phobius"/>
    </source>
</evidence>
<keyword evidence="3" id="KW-1185">Reference proteome</keyword>
<comment type="caution">
    <text evidence="2">The sequence shown here is derived from an EMBL/GenBank/DDBJ whole genome shotgun (WGS) entry which is preliminary data.</text>
</comment>
<accession>A0A1A5YER1</accession>
<feature type="transmembrane region" description="Helical" evidence="1">
    <location>
        <begin position="104"/>
        <end position="125"/>
    </location>
</feature>
<dbReference type="Proteomes" id="UP000092024">
    <property type="component" value="Unassembled WGS sequence"/>
</dbReference>
<protein>
    <submittedName>
        <fullName evidence="2">Uncharacterized protein</fullName>
    </submittedName>
</protein>
<dbReference type="STRING" id="1844972.A7K91_20410"/>
<dbReference type="AlphaFoldDB" id="A0A1A5YER1"/>
<name>A0A1A5YER1_9BACL</name>
<keyword evidence="1" id="KW-0472">Membrane</keyword>